<evidence type="ECO:0000256" key="1">
    <source>
        <dbReference type="ARBA" id="ARBA00004766"/>
    </source>
</evidence>
<proteinExistence type="inferred from homology"/>
<dbReference type="PROSITE" id="PS51671">
    <property type="entry name" value="ACT"/>
    <property type="match status" value="1"/>
</dbReference>
<dbReference type="InterPro" id="IPR005260">
    <property type="entry name" value="Asp_kin_monofn"/>
</dbReference>
<gene>
    <name evidence="12" type="primary">yclM</name>
    <name evidence="12" type="ORF">Pan265_07470</name>
</gene>
<keyword evidence="3 9" id="KW-0808">Transferase</keyword>
<dbReference type="UniPathway" id="UPA00051">
    <property type="reaction ID" value="UER00462"/>
</dbReference>
<dbReference type="InterPro" id="IPR036393">
    <property type="entry name" value="AceGlu_kinase-like_sf"/>
</dbReference>
<dbReference type="Pfam" id="PF00696">
    <property type="entry name" value="AA_kinase"/>
    <property type="match status" value="1"/>
</dbReference>
<protein>
    <recommendedName>
        <fullName evidence="9">Aspartokinase</fullName>
        <ecNumber evidence="9">2.7.2.4</ecNumber>
    </recommendedName>
</protein>
<dbReference type="GO" id="GO:0004072">
    <property type="term" value="F:aspartate kinase activity"/>
    <property type="evidence" value="ECO:0007669"/>
    <property type="project" value="UniProtKB-EC"/>
</dbReference>
<evidence type="ECO:0000259" key="11">
    <source>
        <dbReference type="PROSITE" id="PS51671"/>
    </source>
</evidence>
<dbReference type="PROSITE" id="PS00324">
    <property type="entry name" value="ASPARTOKINASE"/>
    <property type="match status" value="1"/>
</dbReference>
<comment type="pathway">
    <text evidence="1 10">Amino-acid biosynthesis; L-lysine biosynthesis via DAP pathway; (S)-tetrahydrodipicolinate from L-aspartate: step 1/4.</text>
</comment>
<comment type="pathway">
    <text evidence="10">Amino-acid biosynthesis; L-methionine biosynthesis via de novo pathway; L-homoserine from L-aspartate: step 1/3.</text>
</comment>
<feature type="binding site" evidence="8">
    <location>
        <begin position="211"/>
        <end position="212"/>
    </location>
    <ligand>
        <name>ATP</name>
        <dbReference type="ChEBI" id="CHEBI:30616"/>
    </ligand>
</feature>
<dbReference type="KEGG" id="mcad:Pan265_07470"/>
<dbReference type="AlphaFoldDB" id="A0A518BV98"/>
<comment type="pathway">
    <text evidence="10">Amino-acid biosynthesis; L-threonine biosynthesis; L-threonine from L-aspartate: step 1/5.</text>
</comment>
<evidence type="ECO:0000256" key="2">
    <source>
        <dbReference type="ARBA" id="ARBA00010122"/>
    </source>
</evidence>
<evidence type="ECO:0000256" key="3">
    <source>
        <dbReference type="ARBA" id="ARBA00022679"/>
    </source>
</evidence>
<accession>A0A518BV98</accession>
<dbReference type="PANTHER" id="PTHR21499">
    <property type="entry name" value="ASPARTATE KINASE"/>
    <property type="match status" value="1"/>
</dbReference>
<dbReference type="GO" id="GO:0005829">
    <property type="term" value="C:cytosol"/>
    <property type="evidence" value="ECO:0007669"/>
    <property type="project" value="TreeGrafter"/>
</dbReference>
<dbReference type="PIRSF" id="PIRSF000726">
    <property type="entry name" value="Asp_kin"/>
    <property type="match status" value="1"/>
</dbReference>
<keyword evidence="13" id="KW-1185">Reference proteome</keyword>
<dbReference type="SUPFAM" id="SSF55021">
    <property type="entry name" value="ACT-like"/>
    <property type="match status" value="2"/>
</dbReference>
<dbReference type="EC" id="2.7.2.4" evidence="9"/>
<evidence type="ECO:0000256" key="5">
    <source>
        <dbReference type="ARBA" id="ARBA00022777"/>
    </source>
</evidence>
<dbReference type="RefSeq" id="WP_145445044.1">
    <property type="nucleotide sequence ID" value="NZ_CP036280.1"/>
</dbReference>
<dbReference type="NCBIfam" id="NF006540">
    <property type="entry name" value="PRK09034.1"/>
    <property type="match status" value="1"/>
</dbReference>
<dbReference type="InterPro" id="IPR001341">
    <property type="entry name" value="Asp_kinase"/>
</dbReference>
<evidence type="ECO:0000256" key="9">
    <source>
        <dbReference type="RuleBase" id="RU003448"/>
    </source>
</evidence>
<evidence type="ECO:0000256" key="10">
    <source>
        <dbReference type="RuleBase" id="RU004249"/>
    </source>
</evidence>
<evidence type="ECO:0000256" key="8">
    <source>
        <dbReference type="PIRSR" id="PIRSR000726-1"/>
    </source>
</evidence>
<dbReference type="Gene3D" id="3.30.2130.10">
    <property type="entry name" value="VC0802-like"/>
    <property type="match status" value="1"/>
</dbReference>
<evidence type="ECO:0000313" key="12">
    <source>
        <dbReference type="EMBL" id="QDU70905.1"/>
    </source>
</evidence>
<feature type="domain" description="ACT" evidence="11">
    <location>
        <begin position="382"/>
        <end position="446"/>
    </location>
</feature>
<sequence>MGTRVCKFGGSSLADAGQIRKAIEIVNADPGRRYVVPSAPGKRHREDIKITDLLLTCHRKATSGNPIDEPFEVISDRFLAIAADLDAEIGLPQILEETRQQILAEADAGRGPAYAASRGEHINGRIIAAALDAPFVDPIDKIAFNRDGTFEREETYKRLAEALGQHERAVVPGFYGGDPDGHVVTFSRGGSDVTGSIVARAVHAERYENWTDVSGLLMADPRIVTNPRRIKTVTYRELRELSYMGATVLHDEAVFPVREAAIPVEVRNTNAPDEPGTLIVPQDETTDPNCPITGIAGRRDFTIIAIEKALMNAEVGFGRKVLQVIEDHGVCFEHMPSGIDTLSVVLRDDLVSGKIVQIVDAIRAAVQPDNVEVYPDIALIATVGRAMAHQPGTAAKLMAALAAANVNIRMLDQGSSELNIIVGVEADDFETALNAIYHAFVPRADD</sequence>
<dbReference type="CDD" id="cd04911">
    <property type="entry name" value="ACT_AKiii-YclM-BS_1"/>
    <property type="match status" value="1"/>
</dbReference>
<dbReference type="InterPro" id="IPR002912">
    <property type="entry name" value="ACT_dom"/>
</dbReference>
<comment type="similarity">
    <text evidence="2 9">Belongs to the aspartokinase family.</text>
</comment>
<dbReference type="OrthoDB" id="9799110at2"/>
<keyword evidence="10" id="KW-0028">Amino-acid biosynthesis</keyword>
<dbReference type="PANTHER" id="PTHR21499:SF67">
    <property type="entry name" value="ASPARTOKINASE 3"/>
    <property type="match status" value="1"/>
</dbReference>
<dbReference type="InterPro" id="IPR045865">
    <property type="entry name" value="ACT-like_dom_sf"/>
</dbReference>
<dbReference type="UniPathway" id="UPA00050">
    <property type="reaction ID" value="UER00461"/>
</dbReference>
<dbReference type="InterPro" id="IPR054352">
    <property type="entry name" value="ACT_Aspartokinase"/>
</dbReference>
<dbReference type="Pfam" id="PF22468">
    <property type="entry name" value="ACT_9"/>
    <property type="match status" value="1"/>
</dbReference>
<keyword evidence="4 8" id="KW-0547">Nucleotide-binding</keyword>
<comment type="catalytic activity">
    <reaction evidence="7 9">
        <text>L-aspartate + ATP = 4-phospho-L-aspartate + ADP</text>
        <dbReference type="Rhea" id="RHEA:23776"/>
        <dbReference type="ChEBI" id="CHEBI:29991"/>
        <dbReference type="ChEBI" id="CHEBI:30616"/>
        <dbReference type="ChEBI" id="CHEBI:57535"/>
        <dbReference type="ChEBI" id="CHEBI:456216"/>
        <dbReference type="EC" id="2.7.2.4"/>
    </reaction>
</comment>
<reference evidence="12 13" key="1">
    <citation type="submission" date="2019-02" db="EMBL/GenBank/DDBJ databases">
        <title>Deep-cultivation of Planctomycetes and their phenomic and genomic characterization uncovers novel biology.</title>
        <authorList>
            <person name="Wiegand S."/>
            <person name="Jogler M."/>
            <person name="Boedeker C."/>
            <person name="Pinto D."/>
            <person name="Vollmers J."/>
            <person name="Rivas-Marin E."/>
            <person name="Kohn T."/>
            <person name="Peeters S.H."/>
            <person name="Heuer A."/>
            <person name="Rast P."/>
            <person name="Oberbeckmann S."/>
            <person name="Bunk B."/>
            <person name="Jeske O."/>
            <person name="Meyerdierks A."/>
            <person name="Storesund J.E."/>
            <person name="Kallscheuer N."/>
            <person name="Luecker S."/>
            <person name="Lage O.M."/>
            <person name="Pohl T."/>
            <person name="Merkel B.J."/>
            <person name="Hornburger P."/>
            <person name="Mueller R.-W."/>
            <person name="Bruemmer F."/>
            <person name="Labrenz M."/>
            <person name="Spormann A.M."/>
            <person name="Op den Camp H."/>
            <person name="Overmann J."/>
            <person name="Amann R."/>
            <person name="Jetten M.S.M."/>
            <person name="Mascher T."/>
            <person name="Medema M.H."/>
            <person name="Devos D.P."/>
            <person name="Kaster A.-K."/>
            <person name="Ovreas L."/>
            <person name="Rohde M."/>
            <person name="Galperin M.Y."/>
            <person name="Jogler C."/>
        </authorList>
    </citation>
    <scope>NUCLEOTIDE SEQUENCE [LARGE SCALE GENOMIC DNA]</scope>
    <source>
        <strain evidence="12 13">Pan265</strain>
    </source>
</reference>
<evidence type="ECO:0000256" key="6">
    <source>
        <dbReference type="ARBA" id="ARBA00022840"/>
    </source>
</evidence>
<dbReference type="NCBIfam" id="TIGR00657">
    <property type="entry name" value="asp_kinases"/>
    <property type="match status" value="1"/>
</dbReference>
<evidence type="ECO:0000256" key="4">
    <source>
        <dbReference type="ARBA" id="ARBA00022741"/>
    </source>
</evidence>
<dbReference type="Gene3D" id="3.40.1160.10">
    <property type="entry name" value="Acetylglutamate kinase-like"/>
    <property type="match status" value="1"/>
</dbReference>
<dbReference type="GO" id="GO:0009089">
    <property type="term" value="P:lysine biosynthetic process via diaminopimelate"/>
    <property type="evidence" value="ECO:0007669"/>
    <property type="project" value="UniProtKB-UniPathway"/>
</dbReference>
<evidence type="ECO:0000313" key="13">
    <source>
        <dbReference type="Proteomes" id="UP000320386"/>
    </source>
</evidence>
<evidence type="ECO:0000256" key="7">
    <source>
        <dbReference type="ARBA" id="ARBA00047872"/>
    </source>
</evidence>
<keyword evidence="6 8" id="KW-0067">ATP-binding</keyword>
<dbReference type="SUPFAM" id="SSF53633">
    <property type="entry name" value="Carbamate kinase-like"/>
    <property type="match status" value="1"/>
</dbReference>
<dbReference type="Proteomes" id="UP000320386">
    <property type="component" value="Chromosome"/>
</dbReference>
<feature type="binding site" evidence="8">
    <location>
        <position position="222"/>
    </location>
    <ligand>
        <name>ATP</name>
        <dbReference type="ChEBI" id="CHEBI:30616"/>
    </ligand>
</feature>
<organism evidence="12 13">
    <name type="scientific">Mucisphaera calidilacus</name>
    <dbReference type="NCBI Taxonomy" id="2527982"/>
    <lineage>
        <taxon>Bacteria</taxon>
        <taxon>Pseudomonadati</taxon>
        <taxon>Planctomycetota</taxon>
        <taxon>Phycisphaerae</taxon>
        <taxon>Phycisphaerales</taxon>
        <taxon>Phycisphaeraceae</taxon>
        <taxon>Mucisphaera</taxon>
    </lineage>
</organism>
<dbReference type="FunFam" id="3.30.2130.10:FF:000001">
    <property type="entry name" value="Bifunctional aspartokinase/homoserine dehydrogenase"/>
    <property type="match status" value="1"/>
</dbReference>
<dbReference type="GO" id="GO:0005524">
    <property type="term" value="F:ATP binding"/>
    <property type="evidence" value="ECO:0007669"/>
    <property type="project" value="UniProtKB-KW"/>
</dbReference>
<dbReference type="EMBL" id="CP036280">
    <property type="protein sequence ID" value="QDU70905.1"/>
    <property type="molecule type" value="Genomic_DNA"/>
</dbReference>
<dbReference type="GO" id="GO:0009088">
    <property type="term" value="P:threonine biosynthetic process"/>
    <property type="evidence" value="ECO:0007669"/>
    <property type="project" value="UniProtKB-UniPathway"/>
</dbReference>
<name>A0A518BV98_9BACT</name>
<dbReference type="InterPro" id="IPR001048">
    <property type="entry name" value="Asp/Glu/Uridylate_kinase"/>
</dbReference>
<dbReference type="InterPro" id="IPR018042">
    <property type="entry name" value="Aspartate_kinase_CS"/>
</dbReference>
<dbReference type="GO" id="GO:0009090">
    <property type="term" value="P:homoserine biosynthetic process"/>
    <property type="evidence" value="ECO:0007669"/>
    <property type="project" value="TreeGrafter"/>
</dbReference>
<keyword evidence="5 9" id="KW-0418">Kinase</keyword>
<dbReference type="UniPathway" id="UPA00034">
    <property type="reaction ID" value="UER00015"/>
</dbReference>